<keyword evidence="2" id="KW-1185">Reference proteome</keyword>
<name>A0A1B3AYH7_9CAUD</name>
<dbReference type="Proteomes" id="UP000202170">
    <property type="component" value="Segment"/>
</dbReference>
<accession>A0A1B3AYH7</accession>
<proteinExistence type="predicted"/>
<protein>
    <submittedName>
        <fullName evidence="1">Uncharacterized protein</fullName>
    </submittedName>
</protein>
<gene>
    <name evidence="1" type="primary">129</name>
    <name evidence="1" type="ORF">SEA_BANTAM_129</name>
</gene>
<sequence>MNIRTRLAAVVASVVAATSIATGVANASPSSPTTGDIIRYEFSSNNRNVDSIYWYDGWNEDHRFPESYDRYAVFNTSYKNANGHTLWLAKRTVRSNSTYQITGGYISAHDDVSRAYVACRVYVNDVLIESDYATGKYATAYC</sequence>
<dbReference type="RefSeq" id="YP_009287597.1">
    <property type="nucleotide sequence ID" value="NC_031074.1"/>
</dbReference>
<organism evidence="1 2">
    <name type="scientific">Gordonia phage Bantam</name>
    <dbReference type="NCBI Taxonomy" id="1887641"/>
    <lineage>
        <taxon>Viruses</taxon>
        <taxon>Duplodnaviria</taxon>
        <taxon>Heunggongvirae</taxon>
        <taxon>Uroviricota</taxon>
        <taxon>Caudoviricetes</taxon>
        <taxon>Bantamvirus</taxon>
        <taxon>Bantamvirus bantam</taxon>
    </lineage>
</organism>
<reference evidence="2" key="1">
    <citation type="submission" date="2016-07" db="EMBL/GenBank/DDBJ databases">
        <authorList>
            <person name="Florea S."/>
            <person name="Webb J.S."/>
            <person name="Jaromczyk J."/>
            <person name="Schardl C.L."/>
        </authorList>
    </citation>
    <scope>NUCLEOTIDE SEQUENCE [LARGE SCALE GENOMIC DNA]</scope>
</reference>
<dbReference type="EMBL" id="KX557272">
    <property type="protein sequence ID" value="AOE43818.1"/>
    <property type="molecule type" value="Genomic_DNA"/>
</dbReference>
<evidence type="ECO:0000313" key="2">
    <source>
        <dbReference type="Proteomes" id="UP000202170"/>
    </source>
</evidence>
<dbReference type="GeneID" id="29080393"/>
<evidence type="ECO:0000313" key="1">
    <source>
        <dbReference type="EMBL" id="AOE43818.1"/>
    </source>
</evidence>
<dbReference type="KEGG" id="vg:29080393"/>